<keyword evidence="6" id="KW-0808">Transferase</keyword>
<organism evidence="19 20">
    <name type="scientific">Aphanomyces stellatus</name>
    <dbReference type="NCBI Taxonomy" id="120398"/>
    <lineage>
        <taxon>Eukaryota</taxon>
        <taxon>Sar</taxon>
        <taxon>Stramenopiles</taxon>
        <taxon>Oomycota</taxon>
        <taxon>Saprolegniomycetes</taxon>
        <taxon>Saprolegniales</taxon>
        <taxon>Verrucalvaceae</taxon>
        <taxon>Aphanomyces</taxon>
    </lineage>
</organism>
<evidence type="ECO:0000313" key="18">
    <source>
        <dbReference type="EMBL" id="KAF0717942.1"/>
    </source>
</evidence>
<dbReference type="InterPro" id="IPR040162">
    <property type="entry name" value="MGST1-like"/>
</dbReference>
<dbReference type="GO" id="GO:0005789">
    <property type="term" value="C:endoplasmic reticulum membrane"/>
    <property type="evidence" value="ECO:0007669"/>
    <property type="project" value="UniProtKB-SubCell"/>
</dbReference>
<dbReference type="GO" id="GO:0004364">
    <property type="term" value="F:glutathione transferase activity"/>
    <property type="evidence" value="ECO:0007669"/>
    <property type="project" value="UniProtKB-EC"/>
</dbReference>
<comment type="function">
    <text evidence="1">Conjugation of reduced glutathione to a wide number of exogenous and endogenous hydrophobic electrophiles.</text>
</comment>
<feature type="transmembrane region" description="Helical" evidence="17">
    <location>
        <begin position="133"/>
        <end position="154"/>
    </location>
</feature>
<dbReference type="Gene3D" id="1.20.120.550">
    <property type="entry name" value="Membrane associated eicosanoid/glutathione metabolism-like domain"/>
    <property type="match status" value="1"/>
</dbReference>
<evidence type="ECO:0000256" key="16">
    <source>
        <dbReference type="ARBA" id="ARBA00049385"/>
    </source>
</evidence>
<dbReference type="PANTHER" id="PTHR10689:SF6">
    <property type="entry name" value="MICROSOMAL GLUTATHIONE S-TRANSFERASE 1"/>
    <property type="match status" value="1"/>
</dbReference>
<evidence type="ECO:0000256" key="7">
    <source>
        <dbReference type="ARBA" id="ARBA00022692"/>
    </source>
</evidence>
<dbReference type="Proteomes" id="UP000332933">
    <property type="component" value="Unassembled WGS sequence"/>
</dbReference>
<dbReference type="GO" id="GO:0005741">
    <property type="term" value="C:mitochondrial outer membrane"/>
    <property type="evidence" value="ECO:0007669"/>
    <property type="project" value="UniProtKB-SubCell"/>
</dbReference>
<evidence type="ECO:0000256" key="13">
    <source>
        <dbReference type="ARBA" id="ARBA00023136"/>
    </source>
</evidence>
<dbReference type="SUPFAM" id="SSF161084">
    <property type="entry name" value="MAPEG domain-like"/>
    <property type="match status" value="1"/>
</dbReference>
<keyword evidence="9" id="KW-0256">Endoplasmic reticulum</keyword>
<dbReference type="PANTHER" id="PTHR10689">
    <property type="entry name" value="MICROSOMAL GLUTATHIONE S-TRANSFERASE 1"/>
    <property type="match status" value="1"/>
</dbReference>
<evidence type="ECO:0000313" key="19">
    <source>
        <dbReference type="EMBL" id="VFT79208.1"/>
    </source>
</evidence>
<evidence type="ECO:0000256" key="8">
    <source>
        <dbReference type="ARBA" id="ARBA00022787"/>
    </source>
</evidence>
<comment type="similarity">
    <text evidence="4">Belongs to the MAPEG family.</text>
</comment>
<dbReference type="OrthoDB" id="193139at2759"/>
<keyword evidence="20" id="KW-1185">Reference proteome</keyword>
<evidence type="ECO:0000256" key="2">
    <source>
        <dbReference type="ARBA" id="ARBA00004294"/>
    </source>
</evidence>
<comment type="subunit">
    <text evidence="14">Homotrimer; The trimer binds only one molecule of glutathione.</text>
</comment>
<evidence type="ECO:0000256" key="9">
    <source>
        <dbReference type="ARBA" id="ARBA00022824"/>
    </source>
</evidence>
<evidence type="ECO:0000256" key="3">
    <source>
        <dbReference type="ARBA" id="ARBA00004477"/>
    </source>
</evidence>
<keyword evidence="7 17" id="KW-0812">Transmembrane</keyword>
<name>A0A485KC57_9STRA</name>
<dbReference type="EMBL" id="VJMH01000197">
    <property type="protein sequence ID" value="KAF0717942.1"/>
    <property type="molecule type" value="Genomic_DNA"/>
</dbReference>
<dbReference type="AlphaFoldDB" id="A0A485KC57"/>
<proteinExistence type="inferred from homology"/>
<dbReference type="InterPro" id="IPR001129">
    <property type="entry name" value="Membr-assoc_MAPEG"/>
</dbReference>
<evidence type="ECO:0000256" key="1">
    <source>
        <dbReference type="ARBA" id="ARBA00003701"/>
    </source>
</evidence>
<evidence type="ECO:0000256" key="15">
    <source>
        <dbReference type="ARBA" id="ARBA00039397"/>
    </source>
</evidence>
<dbReference type="Pfam" id="PF01124">
    <property type="entry name" value="MAPEG"/>
    <property type="match status" value="1"/>
</dbReference>
<reference evidence="19 20" key="1">
    <citation type="submission" date="2019-03" db="EMBL/GenBank/DDBJ databases">
        <authorList>
            <person name="Gaulin E."/>
            <person name="Dumas B."/>
        </authorList>
    </citation>
    <scope>NUCLEOTIDE SEQUENCE [LARGE SCALE GENOMIC DNA]</scope>
    <source>
        <strain evidence="19">CBS 568.67</strain>
    </source>
</reference>
<evidence type="ECO:0000256" key="5">
    <source>
        <dbReference type="ARBA" id="ARBA00012452"/>
    </source>
</evidence>
<evidence type="ECO:0000256" key="14">
    <source>
        <dbReference type="ARBA" id="ARBA00038540"/>
    </source>
</evidence>
<dbReference type="EMBL" id="CAADRA010000197">
    <property type="protein sequence ID" value="VFT79208.1"/>
    <property type="molecule type" value="Genomic_DNA"/>
</dbReference>
<evidence type="ECO:0000256" key="11">
    <source>
        <dbReference type="ARBA" id="ARBA00022990"/>
    </source>
</evidence>
<evidence type="ECO:0000256" key="12">
    <source>
        <dbReference type="ARBA" id="ARBA00023128"/>
    </source>
</evidence>
<dbReference type="InterPro" id="IPR023352">
    <property type="entry name" value="MAPEG-like_dom_sf"/>
</dbReference>
<reference evidence="18" key="2">
    <citation type="submission" date="2019-06" db="EMBL/GenBank/DDBJ databases">
        <title>Genomics analysis of Aphanomyces spp. identifies a new class of oomycete effector associated with host adaptation.</title>
        <authorList>
            <person name="Gaulin E."/>
        </authorList>
    </citation>
    <scope>NUCLEOTIDE SEQUENCE</scope>
    <source>
        <strain evidence="18">CBS 578.67</strain>
    </source>
</reference>
<keyword evidence="8" id="KW-1000">Mitochondrion outer membrane</keyword>
<keyword evidence="10 17" id="KW-1133">Transmembrane helix</keyword>
<evidence type="ECO:0000256" key="10">
    <source>
        <dbReference type="ARBA" id="ARBA00022989"/>
    </source>
</evidence>
<accession>A0A485KC57</accession>
<protein>
    <recommendedName>
        <fullName evidence="15">Microsomal glutathione S-transferase 1</fullName>
        <ecNumber evidence="5">2.5.1.18</ecNumber>
    </recommendedName>
</protein>
<keyword evidence="11" id="KW-0007">Acetylation</keyword>
<evidence type="ECO:0000256" key="4">
    <source>
        <dbReference type="ARBA" id="ARBA00010459"/>
    </source>
</evidence>
<keyword evidence="13 17" id="KW-0472">Membrane</keyword>
<comment type="subcellular location">
    <subcellularLocation>
        <location evidence="3">Endoplasmic reticulum membrane</location>
        <topology evidence="3">Multi-pass membrane protein</topology>
    </subcellularLocation>
    <subcellularLocation>
        <location evidence="2">Mitochondrion outer membrane</location>
    </subcellularLocation>
</comment>
<gene>
    <name evidence="19" type="primary">Aste57867_2004</name>
    <name evidence="18" type="ORF">As57867_002002</name>
    <name evidence="19" type="ORF">ASTE57867_2004</name>
</gene>
<evidence type="ECO:0000313" key="20">
    <source>
        <dbReference type="Proteomes" id="UP000332933"/>
    </source>
</evidence>
<sequence length="164" mass="17518">MFSQTKVLVASTAVLYTKFVATVAVQGGKRFAAGTRPPEDRIFKSLNPTKTPQSFGLNAAAAVNAAAAEEDVRWQRIVRNDLENIPMGLLVAWAAVNSGGSEVVNCAAIGAFTVARLFHTYAYAQALQPHRGYAWGLGTFSVLVLATNSLYGLATADDKPKNEK</sequence>
<comment type="catalytic activity">
    <reaction evidence="16">
        <text>RX + glutathione = an S-substituted glutathione + a halide anion + H(+)</text>
        <dbReference type="Rhea" id="RHEA:16437"/>
        <dbReference type="ChEBI" id="CHEBI:15378"/>
        <dbReference type="ChEBI" id="CHEBI:16042"/>
        <dbReference type="ChEBI" id="CHEBI:17792"/>
        <dbReference type="ChEBI" id="CHEBI:57925"/>
        <dbReference type="ChEBI" id="CHEBI:90779"/>
        <dbReference type="EC" id="2.5.1.18"/>
    </reaction>
    <physiologicalReaction direction="left-to-right" evidence="16">
        <dbReference type="Rhea" id="RHEA:16438"/>
    </physiologicalReaction>
</comment>
<evidence type="ECO:0000256" key="6">
    <source>
        <dbReference type="ARBA" id="ARBA00022679"/>
    </source>
</evidence>
<evidence type="ECO:0000256" key="17">
    <source>
        <dbReference type="SAM" id="Phobius"/>
    </source>
</evidence>
<dbReference type="EC" id="2.5.1.18" evidence="5"/>
<keyword evidence="12" id="KW-0496">Mitochondrion</keyword>